<accession>A0A7H8QX37</accession>
<sequence>MPVHHPQGPGSASDALGQPLDFVFAGKSARNRFVKAAMAETLASWDEHDRRASGIPGQDLINLYRRWGEGGWGTILTGNIQTQYLMPGSRGDMIIDPESPMEGERFDGFKHVAEAAKANGSLIIGQISHVGRKVTPDLVKEAISASAIPIKSNNDGAKKTFSPVRSASDEDIALITTGFAHAAEYLDKAGFDGVELHAAHGYLLAQFLSPTTNKRNDAYGGPSLSNRMRLLVEVVREIQRRTSPGFIIGVKLNSVEFQDGGFTLADARELCIVLQQDLKLDFLELSGGSAEGLATPAQKETTREREAFFLEFAEAIVPAMNDVSLIGQRKKTKIVLTGGLRSANGINRAIEVVDAVGIGRPATQKPSAPTEMLYKNVDILPVAVPPFDNNVSLGVLASQAQMKDICRGIEPFDLTNSETAARFLTEIQLKST</sequence>
<gene>
    <name evidence="6" type="ORF">TRUGW13939_05801</name>
</gene>
<dbReference type="Gene3D" id="3.20.20.70">
    <property type="entry name" value="Aldolase class I"/>
    <property type="match status" value="1"/>
</dbReference>
<dbReference type="Proteomes" id="UP000509510">
    <property type="component" value="Chromosome III"/>
</dbReference>
<dbReference type="InterPro" id="IPR001155">
    <property type="entry name" value="OxRdtase_FMN_N"/>
</dbReference>
<dbReference type="PANTHER" id="PTHR43656">
    <property type="entry name" value="BINDING OXIDOREDUCTASE, PUTATIVE (AFU_ORTHOLOGUE AFUA_2G08260)-RELATED"/>
    <property type="match status" value="1"/>
</dbReference>
<dbReference type="EMBL" id="CP055900">
    <property type="protein sequence ID" value="QKX58674.1"/>
    <property type="molecule type" value="Genomic_DNA"/>
</dbReference>
<keyword evidence="2" id="KW-0285">Flavoprotein</keyword>
<dbReference type="PANTHER" id="PTHR43656:SF5">
    <property type="entry name" value="NADH:FLAVIN OXIDOREDUCTASE_NADH OXIDASE N-TERMINAL DOMAIN-CONTAINING PROTEIN"/>
    <property type="match status" value="1"/>
</dbReference>
<evidence type="ECO:0000256" key="1">
    <source>
        <dbReference type="ARBA" id="ARBA00005979"/>
    </source>
</evidence>
<dbReference type="GO" id="GO:0016491">
    <property type="term" value="F:oxidoreductase activity"/>
    <property type="evidence" value="ECO:0007669"/>
    <property type="project" value="UniProtKB-KW"/>
</dbReference>
<dbReference type="SUPFAM" id="SSF51395">
    <property type="entry name" value="FMN-linked oxidoreductases"/>
    <property type="match status" value="1"/>
</dbReference>
<dbReference type="KEGG" id="trg:TRUGW13939_05801"/>
<dbReference type="GeneID" id="55993298"/>
<dbReference type="AlphaFoldDB" id="A0A7H8QX37"/>
<evidence type="ECO:0000256" key="3">
    <source>
        <dbReference type="ARBA" id="ARBA00022643"/>
    </source>
</evidence>
<evidence type="ECO:0000259" key="5">
    <source>
        <dbReference type="Pfam" id="PF00724"/>
    </source>
</evidence>
<evidence type="ECO:0000256" key="4">
    <source>
        <dbReference type="ARBA" id="ARBA00023002"/>
    </source>
</evidence>
<dbReference type="RefSeq" id="XP_035344852.1">
    <property type="nucleotide sequence ID" value="XM_035488959.1"/>
</dbReference>
<dbReference type="Pfam" id="PF00724">
    <property type="entry name" value="Oxidored_FMN"/>
    <property type="match status" value="1"/>
</dbReference>
<organism evidence="6 7">
    <name type="scientific">Talaromyces rugulosus</name>
    <name type="common">Penicillium rugulosum</name>
    <dbReference type="NCBI Taxonomy" id="121627"/>
    <lineage>
        <taxon>Eukaryota</taxon>
        <taxon>Fungi</taxon>
        <taxon>Dikarya</taxon>
        <taxon>Ascomycota</taxon>
        <taxon>Pezizomycotina</taxon>
        <taxon>Eurotiomycetes</taxon>
        <taxon>Eurotiomycetidae</taxon>
        <taxon>Eurotiales</taxon>
        <taxon>Trichocomaceae</taxon>
        <taxon>Talaromyces</taxon>
        <taxon>Talaromyces sect. Islandici</taxon>
    </lineage>
</organism>
<keyword evidence="7" id="KW-1185">Reference proteome</keyword>
<proteinExistence type="inferred from homology"/>
<dbReference type="OrthoDB" id="1663137at2759"/>
<dbReference type="InterPro" id="IPR051799">
    <property type="entry name" value="NADH_flavin_oxidoreductase"/>
</dbReference>
<feature type="domain" description="NADH:flavin oxidoreductase/NADH oxidase N-terminal" evidence="5">
    <location>
        <begin position="27"/>
        <end position="304"/>
    </location>
</feature>
<name>A0A7H8QX37_TALRU</name>
<reference evidence="7" key="1">
    <citation type="submission" date="2020-06" db="EMBL/GenBank/DDBJ databases">
        <title>A chromosome-scale genome assembly of Talaromyces rugulosus W13939.</title>
        <authorList>
            <person name="Wang B."/>
            <person name="Guo L."/>
            <person name="Ye K."/>
            <person name="Wang L."/>
        </authorList>
    </citation>
    <scope>NUCLEOTIDE SEQUENCE [LARGE SCALE GENOMIC DNA]</scope>
    <source>
        <strain evidence="7">W13939</strain>
    </source>
</reference>
<dbReference type="GO" id="GO:0010181">
    <property type="term" value="F:FMN binding"/>
    <property type="evidence" value="ECO:0007669"/>
    <property type="project" value="InterPro"/>
</dbReference>
<dbReference type="InterPro" id="IPR013785">
    <property type="entry name" value="Aldolase_TIM"/>
</dbReference>
<keyword evidence="4" id="KW-0560">Oxidoreductase</keyword>
<keyword evidence="3" id="KW-0288">FMN</keyword>
<protein>
    <recommendedName>
        <fullName evidence="5">NADH:flavin oxidoreductase/NADH oxidase N-terminal domain-containing protein</fullName>
    </recommendedName>
</protein>
<evidence type="ECO:0000313" key="6">
    <source>
        <dbReference type="EMBL" id="QKX58674.1"/>
    </source>
</evidence>
<evidence type="ECO:0000256" key="2">
    <source>
        <dbReference type="ARBA" id="ARBA00022630"/>
    </source>
</evidence>
<comment type="similarity">
    <text evidence="1">Belongs to the NADH:flavin oxidoreductase/NADH oxidase family.</text>
</comment>
<evidence type="ECO:0000313" key="7">
    <source>
        <dbReference type="Proteomes" id="UP000509510"/>
    </source>
</evidence>